<feature type="chain" id="PRO_5039356911" evidence="1">
    <location>
        <begin position="25"/>
        <end position="431"/>
    </location>
</feature>
<dbReference type="SUPFAM" id="SSF53850">
    <property type="entry name" value="Periplasmic binding protein-like II"/>
    <property type="match status" value="1"/>
</dbReference>
<reference evidence="2" key="1">
    <citation type="submission" date="2020-08" db="EMBL/GenBank/DDBJ databases">
        <title>Genome public.</title>
        <authorList>
            <person name="Liu C."/>
            <person name="Sun Q."/>
        </authorList>
    </citation>
    <scope>NUCLEOTIDE SEQUENCE</scope>
    <source>
        <strain evidence="2">NSJ-15</strain>
    </source>
</reference>
<evidence type="ECO:0000256" key="1">
    <source>
        <dbReference type="SAM" id="SignalP"/>
    </source>
</evidence>
<proteinExistence type="predicted"/>
<comment type="caution">
    <text evidence="2">The sequence shown here is derived from an EMBL/GenBank/DDBJ whole genome shotgun (WGS) entry which is preliminary data.</text>
</comment>
<dbReference type="Gene3D" id="3.40.190.10">
    <property type="entry name" value="Periplasmic binding protein-like II"/>
    <property type="match status" value="1"/>
</dbReference>
<dbReference type="PANTHER" id="PTHR43649:SF12">
    <property type="entry name" value="DIACETYLCHITOBIOSE BINDING PROTEIN DASA"/>
    <property type="match status" value="1"/>
</dbReference>
<dbReference type="InterPro" id="IPR050490">
    <property type="entry name" value="Bact_solute-bd_prot1"/>
</dbReference>
<keyword evidence="3" id="KW-1185">Reference proteome</keyword>
<dbReference type="CDD" id="cd14748">
    <property type="entry name" value="PBP2_UgpB"/>
    <property type="match status" value="1"/>
</dbReference>
<sequence length="431" mass="47732">MKHLKVTALLAAALMAVGSMTACGGVNSPDSGSTADKGNSSGDVTLSFLRAGTSEDAQIAYQAIIDEYTKANPNVKIEYQQIGFGTELDTKLNTLYASGAAPDLVRGPISTIAQRASMGQYAALDDYIADWDEKDNVIQTAYDVANYKGKQYGIAINIEASMLFYRKDYFEEAGLDPNKPPQTWEELLDYAEKLTVREGDDVVRAGFAFPISSNHQTLIQFARQNGATLVDEEKDEATFNDEKTIEALEYFTQYADKNLIIPFVNQKDQNPFELGNAAMQYLTLNTYVTIKASGVDWADQMMFSPGPGREKISTFGGCQIMFMSEQSKNKDAAWDFMKHLFTDDVVWKLVEETGATAVKTGLEDKFNEAYPDIGPAYLETLQYTEGMPKVEWASLFETAMKTAFEEAMYGKKDAKTALDDAYNQLNSERGI</sequence>
<evidence type="ECO:0000313" key="3">
    <source>
        <dbReference type="Proteomes" id="UP000632659"/>
    </source>
</evidence>
<gene>
    <name evidence="2" type="ORF">H8702_04765</name>
</gene>
<feature type="signal peptide" evidence="1">
    <location>
        <begin position="1"/>
        <end position="24"/>
    </location>
</feature>
<evidence type="ECO:0000313" key="2">
    <source>
        <dbReference type="EMBL" id="MBC8610433.1"/>
    </source>
</evidence>
<dbReference type="AlphaFoldDB" id="A0A8J6PBM2"/>
<protein>
    <submittedName>
        <fullName evidence="2">Extracellular solute-binding protein</fullName>
    </submittedName>
</protein>
<dbReference type="InterPro" id="IPR006059">
    <property type="entry name" value="SBP"/>
</dbReference>
<keyword evidence="1" id="KW-0732">Signal</keyword>
<dbReference type="PROSITE" id="PS51257">
    <property type="entry name" value="PROKAR_LIPOPROTEIN"/>
    <property type="match status" value="1"/>
</dbReference>
<dbReference type="PANTHER" id="PTHR43649">
    <property type="entry name" value="ARABINOSE-BINDING PROTEIN-RELATED"/>
    <property type="match status" value="1"/>
</dbReference>
<dbReference type="EMBL" id="JACRTL010000002">
    <property type="protein sequence ID" value="MBC8610433.1"/>
    <property type="molecule type" value="Genomic_DNA"/>
</dbReference>
<organism evidence="2 3">
    <name type="scientific">Massiliimalia timonensis</name>
    <dbReference type="NCBI Taxonomy" id="1987501"/>
    <lineage>
        <taxon>Bacteria</taxon>
        <taxon>Bacillati</taxon>
        <taxon>Bacillota</taxon>
        <taxon>Clostridia</taxon>
        <taxon>Eubacteriales</taxon>
        <taxon>Oscillospiraceae</taxon>
        <taxon>Massiliimalia</taxon>
    </lineage>
</organism>
<dbReference type="Pfam" id="PF01547">
    <property type="entry name" value="SBP_bac_1"/>
    <property type="match status" value="1"/>
</dbReference>
<name>A0A8J6PBM2_9FIRM</name>
<dbReference type="RefSeq" id="WP_154824837.1">
    <property type="nucleotide sequence ID" value="NZ_JACRTL010000002.1"/>
</dbReference>
<accession>A0A8J6PBM2</accession>
<dbReference type="Proteomes" id="UP000632659">
    <property type="component" value="Unassembled WGS sequence"/>
</dbReference>